<dbReference type="Proteomes" id="UP000266861">
    <property type="component" value="Unassembled WGS sequence"/>
</dbReference>
<comment type="caution">
    <text evidence="1">The sequence shown here is derived from an EMBL/GenBank/DDBJ whole genome shotgun (WGS) entry which is preliminary data.</text>
</comment>
<organism evidence="1 2">
    <name type="scientific">Diversispora epigaea</name>
    <dbReference type="NCBI Taxonomy" id="1348612"/>
    <lineage>
        <taxon>Eukaryota</taxon>
        <taxon>Fungi</taxon>
        <taxon>Fungi incertae sedis</taxon>
        <taxon>Mucoromycota</taxon>
        <taxon>Glomeromycotina</taxon>
        <taxon>Glomeromycetes</taxon>
        <taxon>Diversisporales</taxon>
        <taxon>Diversisporaceae</taxon>
        <taxon>Diversispora</taxon>
    </lineage>
</organism>
<dbReference type="OrthoDB" id="2441073at2759"/>
<sequence>MKISNVKTIASQRRNFLHWSVALAEDFGNKEEEHRKYKFCLDQFTRNSRLLKSRSSELVQKLASESSTSLEVKTSVFTCFYLAIANYKGLGCVRIFSSRVWRIALR</sequence>
<proteinExistence type="predicted"/>
<dbReference type="AlphaFoldDB" id="A0A397JAF5"/>
<evidence type="ECO:0000313" key="2">
    <source>
        <dbReference type="Proteomes" id="UP000266861"/>
    </source>
</evidence>
<name>A0A397JAF5_9GLOM</name>
<evidence type="ECO:0000313" key="1">
    <source>
        <dbReference type="EMBL" id="RHZ85001.1"/>
    </source>
</evidence>
<keyword evidence="2" id="KW-1185">Reference proteome</keyword>
<gene>
    <name evidence="1" type="ORF">Glove_74g227</name>
</gene>
<protein>
    <submittedName>
        <fullName evidence="1">Uncharacterized protein</fullName>
    </submittedName>
</protein>
<accession>A0A397JAF5</accession>
<dbReference type="EMBL" id="PQFF01000070">
    <property type="protein sequence ID" value="RHZ85001.1"/>
    <property type="molecule type" value="Genomic_DNA"/>
</dbReference>
<reference evidence="1 2" key="1">
    <citation type="submission" date="2018-08" db="EMBL/GenBank/DDBJ databases">
        <title>Genome and evolution of the arbuscular mycorrhizal fungus Diversispora epigaea (formerly Glomus versiforme) and its bacterial endosymbionts.</title>
        <authorList>
            <person name="Sun X."/>
            <person name="Fei Z."/>
            <person name="Harrison M."/>
        </authorList>
    </citation>
    <scope>NUCLEOTIDE SEQUENCE [LARGE SCALE GENOMIC DNA]</scope>
    <source>
        <strain evidence="1 2">IT104</strain>
    </source>
</reference>